<proteinExistence type="predicted"/>
<protein>
    <submittedName>
        <fullName evidence="1">Uncharacterized protein</fullName>
    </submittedName>
</protein>
<reference evidence="1" key="1">
    <citation type="journal article" date="2015" name="Nature">
        <title>Complex archaea that bridge the gap between prokaryotes and eukaryotes.</title>
        <authorList>
            <person name="Spang A."/>
            <person name="Saw J.H."/>
            <person name="Jorgensen S.L."/>
            <person name="Zaremba-Niedzwiedzka K."/>
            <person name="Martijn J."/>
            <person name="Lind A.E."/>
            <person name="van Eijk R."/>
            <person name="Schleper C."/>
            <person name="Guy L."/>
            <person name="Ettema T.J."/>
        </authorList>
    </citation>
    <scope>NUCLEOTIDE SEQUENCE</scope>
</reference>
<dbReference type="AlphaFoldDB" id="A0A0F8Z5I4"/>
<comment type="caution">
    <text evidence="1">The sequence shown here is derived from an EMBL/GenBank/DDBJ whole genome shotgun (WGS) entry which is preliminary data.</text>
</comment>
<gene>
    <name evidence="1" type="ORF">LCGC14_2737390</name>
</gene>
<feature type="non-terminal residue" evidence="1">
    <location>
        <position position="1"/>
    </location>
</feature>
<dbReference type="EMBL" id="LAZR01049707">
    <property type="protein sequence ID" value="KKK89013.1"/>
    <property type="molecule type" value="Genomic_DNA"/>
</dbReference>
<sequence length="51" mass="5467">QHGDIGDIGLPDLTGTFDFQPLQKIRIFIALGILDSGPGLSVNSLKPHKLI</sequence>
<organism evidence="1">
    <name type="scientific">marine sediment metagenome</name>
    <dbReference type="NCBI Taxonomy" id="412755"/>
    <lineage>
        <taxon>unclassified sequences</taxon>
        <taxon>metagenomes</taxon>
        <taxon>ecological metagenomes</taxon>
    </lineage>
</organism>
<accession>A0A0F8Z5I4</accession>
<name>A0A0F8Z5I4_9ZZZZ</name>
<evidence type="ECO:0000313" key="1">
    <source>
        <dbReference type="EMBL" id="KKK89013.1"/>
    </source>
</evidence>